<accession>A0A382ZDG3</accession>
<gene>
    <name evidence="1" type="ORF">METZ01_LOCUS445989</name>
</gene>
<reference evidence="1" key="1">
    <citation type="submission" date="2018-05" db="EMBL/GenBank/DDBJ databases">
        <authorList>
            <person name="Lanie J.A."/>
            <person name="Ng W.-L."/>
            <person name="Kazmierczak K.M."/>
            <person name="Andrzejewski T.M."/>
            <person name="Davidsen T.M."/>
            <person name="Wayne K.J."/>
            <person name="Tettelin H."/>
            <person name="Glass J.I."/>
            <person name="Rusch D."/>
            <person name="Podicherti R."/>
            <person name="Tsui H.-C.T."/>
            <person name="Winkler M.E."/>
        </authorList>
    </citation>
    <scope>NUCLEOTIDE SEQUENCE</scope>
</reference>
<feature type="non-terminal residue" evidence="1">
    <location>
        <position position="56"/>
    </location>
</feature>
<dbReference type="PROSITE" id="PS51257">
    <property type="entry name" value="PROKAR_LIPOPROTEIN"/>
    <property type="match status" value="1"/>
</dbReference>
<protein>
    <submittedName>
        <fullName evidence="1">Uncharacterized protein</fullName>
    </submittedName>
</protein>
<organism evidence="1">
    <name type="scientific">marine metagenome</name>
    <dbReference type="NCBI Taxonomy" id="408172"/>
    <lineage>
        <taxon>unclassified sequences</taxon>
        <taxon>metagenomes</taxon>
        <taxon>ecological metagenomes</taxon>
    </lineage>
</organism>
<name>A0A382ZDG3_9ZZZZ</name>
<proteinExistence type="predicted"/>
<dbReference type="EMBL" id="UINC01182747">
    <property type="protein sequence ID" value="SVD93135.1"/>
    <property type="molecule type" value="Genomic_DNA"/>
</dbReference>
<evidence type="ECO:0000313" key="1">
    <source>
        <dbReference type="EMBL" id="SVD93135.1"/>
    </source>
</evidence>
<dbReference type="AlphaFoldDB" id="A0A382ZDG3"/>
<sequence>MKNISIILLLLSLFSCSGNGNKSANRLLKDAEQYRAQGNLKESITSLKSIILNYPN</sequence>